<feature type="compositionally biased region" description="Polar residues" evidence="1">
    <location>
        <begin position="1"/>
        <end position="11"/>
    </location>
</feature>
<sequence length="155" mass="17232">MIKESTVLTYSSDKEAGDARRPIPSLSRPIVPVRGKTRDLLQRRGWEWDERAYPLPCEGCDIDMFMIRKFMTEESRFLESPIPVSDLKIRNDPAGGLPSPQTPLLIGGAEDVTGIKELENVQEEEIKKCMTKLDPNAVQMSVSSVTPSSLLGISV</sequence>
<feature type="compositionally biased region" description="Basic and acidic residues" evidence="1">
    <location>
        <begin position="12"/>
        <end position="21"/>
    </location>
</feature>
<dbReference type="AlphaFoldDB" id="A0AAV4CYV8"/>
<organism evidence="2 3">
    <name type="scientific">Plakobranchus ocellatus</name>
    <dbReference type="NCBI Taxonomy" id="259542"/>
    <lineage>
        <taxon>Eukaryota</taxon>
        <taxon>Metazoa</taxon>
        <taxon>Spiralia</taxon>
        <taxon>Lophotrochozoa</taxon>
        <taxon>Mollusca</taxon>
        <taxon>Gastropoda</taxon>
        <taxon>Heterobranchia</taxon>
        <taxon>Euthyneura</taxon>
        <taxon>Panpulmonata</taxon>
        <taxon>Sacoglossa</taxon>
        <taxon>Placobranchoidea</taxon>
        <taxon>Plakobranchidae</taxon>
        <taxon>Plakobranchus</taxon>
    </lineage>
</organism>
<evidence type="ECO:0000313" key="2">
    <source>
        <dbReference type="EMBL" id="GFO37094.1"/>
    </source>
</evidence>
<proteinExistence type="predicted"/>
<gene>
    <name evidence="2" type="ORF">PoB_006359900</name>
</gene>
<evidence type="ECO:0000256" key="1">
    <source>
        <dbReference type="SAM" id="MobiDB-lite"/>
    </source>
</evidence>
<dbReference type="Proteomes" id="UP000735302">
    <property type="component" value="Unassembled WGS sequence"/>
</dbReference>
<reference evidence="2 3" key="1">
    <citation type="journal article" date="2021" name="Elife">
        <title>Chloroplast acquisition without the gene transfer in kleptoplastic sea slugs, Plakobranchus ocellatus.</title>
        <authorList>
            <person name="Maeda T."/>
            <person name="Takahashi S."/>
            <person name="Yoshida T."/>
            <person name="Shimamura S."/>
            <person name="Takaki Y."/>
            <person name="Nagai Y."/>
            <person name="Toyoda A."/>
            <person name="Suzuki Y."/>
            <person name="Arimoto A."/>
            <person name="Ishii H."/>
            <person name="Satoh N."/>
            <person name="Nishiyama T."/>
            <person name="Hasebe M."/>
            <person name="Maruyama T."/>
            <person name="Minagawa J."/>
            <person name="Obokata J."/>
            <person name="Shigenobu S."/>
        </authorList>
    </citation>
    <scope>NUCLEOTIDE SEQUENCE [LARGE SCALE GENOMIC DNA]</scope>
</reference>
<comment type="caution">
    <text evidence="2">The sequence shown here is derived from an EMBL/GenBank/DDBJ whole genome shotgun (WGS) entry which is preliminary data.</text>
</comment>
<name>A0AAV4CYV8_9GAST</name>
<feature type="region of interest" description="Disordered" evidence="1">
    <location>
        <begin position="1"/>
        <end position="23"/>
    </location>
</feature>
<keyword evidence="3" id="KW-1185">Reference proteome</keyword>
<dbReference type="EMBL" id="BLXT01007177">
    <property type="protein sequence ID" value="GFO37094.1"/>
    <property type="molecule type" value="Genomic_DNA"/>
</dbReference>
<protein>
    <submittedName>
        <fullName evidence="2">Uncharacterized protein</fullName>
    </submittedName>
</protein>
<evidence type="ECO:0000313" key="3">
    <source>
        <dbReference type="Proteomes" id="UP000735302"/>
    </source>
</evidence>
<accession>A0AAV4CYV8</accession>